<dbReference type="Gene3D" id="2.60.40.730">
    <property type="entry name" value="SOR catalytic domain"/>
    <property type="match status" value="1"/>
</dbReference>
<dbReference type="OrthoDB" id="9814936at2"/>
<dbReference type="InterPro" id="IPR002742">
    <property type="entry name" value="Desulfoferrodoxin_Fe-bd_dom"/>
</dbReference>
<evidence type="ECO:0000256" key="2">
    <source>
        <dbReference type="ARBA" id="ARBA00022448"/>
    </source>
</evidence>
<evidence type="ECO:0000313" key="7">
    <source>
        <dbReference type="EMBL" id="SHE99156.1"/>
    </source>
</evidence>
<dbReference type="CDD" id="cd03172">
    <property type="entry name" value="SORL_classII"/>
    <property type="match status" value="1"/>
</dbReference>
<keyword evidence="2" id="KW-0813">Transport</keyword>
<keyword evidence="8" id="KW-1185">Reference proteome</keyword>
<name>A0A1M4Y0N3_MARH1</name>
<feature type="domain" description="Desulfoferrodoxin ferrous iron-binding" evidence="6">
    <location>
        <begin position="10"/>
        <end position="111"/>
    </location>
</feature>
<keyword evidence="3" id="KW-0479">Metal-binding</keyword>
<evidence type="ECO:0000313" key="8">
    <source>
        <dbReference type="Proteomes" id="UP000184334"/>
    </source>
</evidence>
<accession>A0A1M4Y0N3</accession>
<dbReference type="InterPro" id="IPR036073">
    <property type="entry name" value="Desulfoferrodoxin_Fe-bd_dom_sf"/>
</dbReference>
<keyword evidence="5" id="KW-0408">Iron</keyword>
<comment type="caution">
    <text evidence="7">The sequence shown here is derived from an EMBL/GenBank/DDBJ whole genome shotgun (WGS) entry which is preliminary data.</text>
</comment>
<dbReference type="NCBIfam" id="TIGR00332">
    <property type="entry name" value="neela_ferrous"/>
    <property type="match status" value="1"/>
</dbReference>
<dbReference type="Pfam" id="PF01880">
    <property type="entry name" value="Desulfoferrodox"/>
    <property type="match status" value="1"/>
</dbReference>
<keyword evidence="4" id="KW-0249">Electron transport</keyword>
<evidence type="ECO:0000256" key="4">
    <source>
        <dbReference type="ARBA" id="ARBA00022982"/>
    </source>
</evidence>
<dbReference type="GO" id="GO:0016491">
    <property type="term" value="F:oxidoreductase activity"/>
    <property type="evidence" value="ECO:0007669"/>
    <property type="project" value="InterPro"/>
</dbReference>
<dbReference type="InterPro" id="IPR051233">
    <property type="entry name" value="Desulfoferrodoxin_SOR"/>
</dbReference>
<evidence type="ECO:0000256" key="1">
    <source>
        <dbReference type="ARBA" id="ARBA00005941"/>
    </source>
</evidence>
<sequence>MKLGDVIKSADFKSEKHVPVIDTPDKVKSDELFKVEVQVGKDIHHPNTVEHHISWIDLYIHYDGDPNTVHLGRFEFGPAVTEPHVVTHIKLNKKGTLIAHSYCNIHGLWESQKEIDVE</sequence>
<evidence type="ECO:0000256" key="3">
    <source>
        <dbReference type="ARBA" id="ARBA00022723"/>
    </source>
</evidence>
<dbReference type="GO" id="GO:0005506">
    <property type="term" value="F:iron ion binding"/>
    <property type="evidence" value="ECO:0007669"/>
    <property type="project" value="InterPro"/>
</dbReference>
<reference evidence="7" key="1">
    <citation type="submission" date="2016-11" db="EMBL/GenBank/DDBJ databases">
        <authorList>
            <person name="Varghese N."/>
            <person name="Submissions S."/>
        </authorList>
    </citation>
    <scope>NUCLEOTIDE SEQUENCE [LARGE SCALE GENOMIC DNA]</scope>
    <source>
        <strain evidence="7">DSM 16785</strain>
    </source>
</reference>
<dbReference type="PANTHER" id="PTHR36541">
    <property type="entry name" value="SUPEROXIDE REDUCTASE-RELATED"/>
    <property type="match status" value="1"/>
</dbReference>
<dbReference type="STRING" id="1122195.SAMN02745164_01564"/>
<dbReference type="Proteomes" id="UP000184334">
    <property type="component" value="Unassembled WGS sequence"/>
</dbReference>
<dbReference type="EMBL" id="FQUI01000026">
    <property type="protein sequence ID" value="SHE99156.1"/>
    <property type="molecule type" value="Genomic_DNA"/>
</dbReference>
<comment type="similarity">
    <text evidence="1">Belongs to the desulfoferrodoxin family.</text>
</comment>
<dbReference type="AlphaFoldDB" id="A0A1M4Y0N3"/>
<gene>
    <name evidence="7" type="ORF">SAMN02745164_01564</name>
</gene>
<organism evidence="7 8">
    <name type="scientific">Marinitoga hydrogenitolerans (strain DSM 16785 / JCM 12826 / AT1271)</name>
    <dbReference type="NCBI Taxonomy" id="1122195"/>
    <lineage>
        <taxon>Bacteria</taxon>
        <taxon>Thermotogati</taxon>
        <taxon>Thermotogota</taxon>
        <taxon>Thermotogae</taxon>
        <taxon>Petrotogales</taxon>
        <taxon>Petrotogaceae</taxon>
        <taxon>Marinitoga</taxon>
    </lineage>
</organism>
<evidence type="ECO:0000256" key="5">
    <source>
        <dbReference type="ARBA" id="ARBA00023004"/>
    </source>
</evidence>
<evidence type="ECO:0000259" key="6">
    <source>
        <dbReference type="Pfam" id="PF01880"/>
    </source>
</evidence>
<dbReference type="SUPFAM" id="SSF49367">
    <property type="entry name" value="Superoxide reductase-like"/>
    <property type="match status" value="1"/>
</dbReference>
<proteinExistence type="inferred from homology"/>
<dbReference type="RefSeq" id="WP_072865159.1">
    <property type="nucleotide sequence ID" value="NZ_FQUI01000026.1"/>
</dbReference>
<protein>
    <submittedName>
        <fullName evidence="7">Superoxide reductase</fullName>
    </submittedName>
</protein>
<dbReference type="PANTHER" id="PTHR36541:SF1">
    <property type="entry name" value="SUPEROXIDE REDUCTASE-RELATED"/>
    <property type="match status" value="1"/>
</dbReference>